<protein>
    <submittedName>
        <fullName evidence="2">Deoxyribodipyrimidine photolyase-related protein</fullName>
    </submittedName>
</protein>
<dbReference type="Gene3D" id="1.10.10.1710">
    <property type="entry name" value="Deoxyribodipyrimidine photolyase-related"/>
    <property type="match status" value="1"/>
</dbReference>
<dbReference type="InterPro" id="IPR052551">
    <property type="entry name" value="UV-DNA_repair_photolyase"/>
</dbReference>
<dbReference type="Gene3D" id="1.25.40.80">
    <property type="match status" value="1"/>
</dbReference>
<dbReference type="InterPro" id="IPR036134">
    <property type="entry name" value="Crypto/Photolyase_FAD-like_sf"/>
</dbReference>
<dbReference type="AlphaFoldDB" id="A0A346XZR0"/>
<dbReference type="PANTHER" id="PTHR38657">
    <property type="entry name" value="SLR1343 PROTEIN"/>
    <property type="match status" value="1"/>
</dbReference>
<evidence type="ECO:0000313" key="3">
    <source>
        <dbReference type="Proteomes" id="UP000264006"/>
    </source>
</evidence>
<dbReference type="RefSeq" id="WP_114592159.1">
    <property type="nucleotide sequence ID" value="NZ_CP031165.1"/>
</dbReference>
<reference evidence="2 3" key="1">
    <citation type="submission" date="2018-09" db="EMBL/GenBank/DDBJ databases">
        <title>Complete genome sequence of Euzebya sp. DY32-46 isolated from seawater of Pacific Ocean.</title>
        <authorList>
            <person name="Xu L."/>
            <person name="Wu Y.-H."/>
            <person name="Xu X.-W."/>
        </authorList>
    </citation>
    <scope>NUCLEOTIDE SEQUENCE [LARGE SCALE GENOMIC DNA]</scope>
    <source>
        <strain evidence="2 3">DY32-46</strain>
    </source>
</reference>
<organism evidence="2 3">
    <name type="scientific">Euzebya pacifica</name>
    <dbReference type="NCBI Taxonomy" id="1608957"/>
    <lineage>
        <taxon>Bacteria</taxon>
        <taxon>Bacillati</taxon>
        <taxon>Actinomycetota</taxon>
        <taxon>Nitriliruptoria</taxon>
        <taxon>Euzebyales</taxon>
    </lineage>
</organism>
<sequence length="496" mass="56541">MSRRTLLVLGDQLNRATGALADVGPEDVGVRMVLSRAKLAQRPWHRAKLHLVISAMRRFADGLREEGFEVDWRVEDTWADGLDGAVDPVVMAPSSWDLRQRLDDLGVEQVPNDAFVVGEDGFAEWARGRNSLGLEWFYRQVRTETGWLMDEGEPTGGQWNHDKDNRQRPPADGVSPPPPWRPTEDALDEEVRREVRGFEQSLGLELYGSMDERIFATSRAEALAALEDFLDHRLAGFGPLEDAVVDDEPFMWHSLLSVPLNYGLLHPHEVCEAVDARWRDGRRDLPVASAEGFLRQVAGWREYVWGIYWHRMPGWREENHLGHDGTVPQAFWDGETDMACISSTVGGLLERGWNHHIPRLMLLGNYALMAGVDPQALTEWFHSMYVDAFDWVMVPNVIGMSQWADGGVMATKPYASTARYVNRMTTHCEGCAFDHRTRTEDDSCPFNSLYWDFLSRHRTTLSANHRMAPILGNLDRFSRGERDAIRERARRFRTDG</sequence>
<proteinExistence type="predicted"/>
<evidence type="ECO:0000256" key="1">
    <source>
        <dbReference type="SAM" id="MobiDB-lite"/>
    </source>
</evidence>
<evidence type="ECO:0000313" key="2">
    <source>
        <dbReference type="EMBL" id="AXV07707.1"/>
    </source>
</evidence>
<dbReference type="Pfam" id="PF04244">
    <property type="entry name" value="DPRP"/>
    <property type="match status" value="1"/>
</dbReference>
<dbReference type="InterPro" id="IPR014729">
    <property type="entry name" value="Rossmann-like_a/b/a_fold"/>
</dbReference>
<dbReference type="EMBL" id="CP031165">
    <property type="protein sequence ID" value="AXV07707.1"/>
    <property type="molecule type" value="Genomic_DNA"/>
</dbReference>
<dbReference type="Gene3D" id="3.40.50.620">
    <property type="entry name" value="HUPs"/>
    <property type="match status" value="1"/>
</dbReference>
<dbReference type="KEGG" id="euz:DVS28_a3028"/>
<dbReference type="Proteomes" id="UP000264006">
    <property type="component" value="Chromosome"/>
</dbReference>
<feature type="region of interest" description="Disordered" evidence="1">
    <location>
        <begin position="149"/>
        <end position="189"/>
    </location>
</feature>
<dbReference type="PANTHER" id="PTHR38657:SF1">
    <property type="entry name" value="SLR1343 PROTEIN"/>
    <property type="match status" value="1"/>
</dbReference>
<feature type="compositionally biased region" description="Basic and acidic residues" evidence="1">
    <location>
        <begin position="160"/>
        <end position="169"/>
    </location>
</feature>
<keyword evidence="3" id="KW-1185">Reference proteome</keyword>
<dbReference type="OrthoDB" id="5288100at2"/>
<dbReference type="GO" id="GO:0016829">
    <property type="term" value="F:lyase activity"/>
    <property type="evidence" value="ECO:0007669"/>
    <property type="project" value="UniProtKB-KW"/>
</dbReference>
<accession>A0A346XZR0</accession>
<name>A0A346XZR0_9ACTN</name>
<keyword evidence="2" id="KW-0456">Lyase</keyword>
<dbReference type="Gene3D" id="1.10.579.10">
    <property type="entry name" value="DNA Cyclobutane Dipyrimidine Photolyase, subunit A, domain 3"/>
    <property type="match status" value="1"/>
</dbReference>
<dbReference type="SUPFAM" id="SSF48173">
    <property type="entry name" value="Cryptochrome/photolyase FAD-binding domain"/>
    <property type="match status" value="1"/>
</dbReference>
<dbReference type="InterPro" id="IPR007357">
    <property type="entry name" value="PhrB-like"/>
</dbReference>
<gene>
    <name evidence="2" type="ORF">DVS28_a3028</name>
</gene>